<dbReference type="Proteomes" id="UP000544110">
    <property type="component" value="Unassembled WGS sequence"/>
</dbReference>
<accession>A0A7Y9RQZ7</accession>
<protein>
    <submittedName>
        <fullName evidence="1">Uncharacterized protein</fullName>
    </submittedName>
</protein>
<sequence length="328" mass="33491">MPIPLIAAGLIAAGAASGGGGLALGGKGARDLKKANDRLRGAARRPTAERDLTEAAVARTNAGLQELGEQQDRCLQDVVLRMGEFLRRHARQVKESERLLVDGIDATVSAVPGTSRIDADAVAWVRGAVTTALAGTTVSAGVTGAVGTFGVASTGAAISGLSGAAAESATLAFLGGGSLASGGGGMALGATALNFVTLGPAVLVGGLVVANQGTKALTKAREYEARIEVTVAELSATRARLEAIDARVAELADLLERLRDRGTRALDLLESEPFEPDRHVDRFQAALTVAMAVRDVAATPVVDGAGDLNDRTATFSVKYRPMTEEPGD</sequence>
<evidence type="ECO:0000313" key="2">
    <source>
        <dbReference type="Proteomes" id="UP000544110"/>
    </source>
</evidence>
<gene>
    <name evidence="1" type="ORF">BJ989_001256</name>
</gene>
<evidence type="ECO:0000313" key="1">
    <source>
        <dbReference type="EMBL" id="NYG54952.1"/>
    </source>
</evidence>
<organism evidence="1 2">
    <name type="scientific">Nocardioides perillae</name>
    <dbReference type="NCBI Taxonomy" id="1119534"/>
    <lineage>
        <taxon>Bacteria</taxon>
        <taxon>Bacillati</taxon>
        <taxon>Actinomycetota</taxon>
        <taxon>Actinomycetes</taxon>
        <taxon>Propionibacteriales</taxon>
        <taxon>Nocardioidaceae</taxon>
        <taxon>Nocardioides</taxon>
    </lineage>
</organism>
<proteinExistence type="predicted"/>
<keyword evidence="2" id="KW-1185">Reference proteome</keyword>
<dbReference type="EMBL" id="JACCAC010000001">
    <property type="protein sequence ID" value="NYG54952.1"/>
    <property type="molecule type" value="Genomic_DNA"/>
</dbReference>
<reference evidence="1 2" key="1">
    <citation type="submission" date="2020-07" db="EMBL/GenBank/DDBJ databases">
        <title>Sequencing the genomes of 1000 actinobacteria strains.</title>
        <authorList>
            <person name="Klenk H.-P."/>
        </authorList>
    </citation>
    <scope>NUCLEOTIDE SEQUENCE [LARGE SCALE GENOMIC DNA]</scope>
    <source>
        <strain evidence="1 2">DSM 24552</strain>
    </source>
</reference>
<name>A0A7Y9RQZ7_9ACTN</name>
<dbReference type="AlphaFoldDB" id="A0A7Y9RQZ7"/>
<dbReference type="RefSeq" id="WP_179517481.1">
    <property type="nucleotide sequence ID" value="NZ_JACCAC010000001.1"/>
</dbReference>
<comment type="caution">
    <text evidence="1">The sequence shown here is derived from an EMBL/GenBank/DDBJ whole genome shotgun (WGS) entry which is preliminary data.</text>
</comment>